<dbReference type="InterPro" id="IPR000323">
    <property type="entry name" value="Cu2_ascorb_mOase_N"/>
</dbReference>
<name>A0A815L967_9BILA</name>
<proteinExistence type="inferred from homology"/>
<dbReference type="EMBL" id="CAJNOU010003732">
    <property type="protein sequence ID" value="CAF1406805.1"/>
    <property type="molecule type" value="Genomic_DNA"/>
</dbReference>
<evidence type="ECO:0000313" key="4">
    <source>
        <dbReference type="Proteomes" id="UP000663889"/>
    </source>
</evidence>
<feature type="non-terminal residue" evidence="3">
    <location>
        <position position="1"/>
    </location>
</feature>
<evidence type="ECO:0000256" key="1">
    <source>
        <dbReference type="ARBA" id="ARBA00010676"/>
    </source>
</evidence>
<sequence>MSSPVETFTTYKHSIELQKNVADLWWTVDDNEREITFELHINTTGWIALGINLAGGMKGTDIGVGWVDQRGSVYFQDRYAFAKERPMLDNTTIDWFALQGREVSGWTAIQFKRLLDTCDLMDVPIKSGTNKLIFAYGLTDPIPSGPNGEISYHENQHGSRALSLRSYTDSLSEDTFAGLDYFDFRLNNYVVPSTEMTSHCKIYKAPSNYSVKQHAIGYKMIIDSANQDLVHHLLIYECDPTAQFDDNNLPDDLCNEIYLQTAPCAYNGAIIWDVGGNDIVAFPEEAGYPIGGDFLIKYYMVQIHYNNPNQLSNRTDSSGIRFYIGKELRQHDLGYLTLGTTSTPHALAIPPKMERFIIDSYCPATATMGGERAEDEMCRHVMKYYPRMNNMYDCLMMNSPQIWNSMMNTSSSSFNDSKLMEWLLNLTWTSEQAVQWQEFYNIASRVLLYGASSNLQFKFMSGLPKYQDLKPVACTKDQTINQTTSSQTTTMNESISYTSRIRQNIMIILI</sequence>
<accession>A0A815L967</accession>
<comment type="caution">
    <text evidence="3">The sequence shown here is derived from an EMBL/GenBank/DDBJ whole genome shotgun (WGS) entry which is preliminary data.</text>
</comment>
<dbReference type="SMART" id="SM00664">
    <property type="entry name" value="DoH"/>
    <property type="match status" value="1"/>
</dbReference>
<protein>
    <recommendedName>
        <fullName evidence="2">DOMON domain-containing protein</fullName>
    </recommendedName>
</protein>
<dbReference type="AlphaFoldDB" id="A0A815L967"/>
<dbReference type="InterPro" id="IPR005018">
    <property type="entry name" value="DOMON_domain"/>
</dbReference>
<dbReference type="InterPro" id="IPR008977">
    <property type="entry name" value="PHM/PNGase_F_dom_sf"/>
</dbReference>
<dbReference type="Pfam" id="PF03351">
    <property type="entry name" value="DOMON"/>
    <property type="match status" value="1"/>
</dbReference>
<reference evidence="3" key="1">
    <citation type="submission" date="2021-02" db="EMBL/GenBank/DDBJ databases">
        <authorList>
            <person name="Nowell W R."/>
        </authorList>
    </citation>
    <scope>NUCLEOTIDE SEQUENCE</scope>
</reference>
<dbReference type="InterPro" id="IPR045266">
    <property type="entry name" value="DOH_DOMON"/>
</dbReference>
<dbReference type="GO" id="GO:0004500">
    <property type="term" value="F:dopamine beta-monooxygenase activity"/>
    <property type="evidence" value="ECO:0007669"/>
    <property type="project" value="InterPro"/>
</dbReference>
<organism evidence="3 4">
    <name type="scientific">Rotaria sordida</name>
    <dbReference type="NCBI Taxonomy" id="392033"/>
    <lineage>
        <taxon>Eukaryota</taxon>
        <taxon>Metazoa</taxon>
        <taxon>Spiralia</taxon>
        <taxon>Gnathifera</taxon>
        <taxon>Rotifera</taxon>
        <taxon>Eurotatoria</taxon>
        <taxon>Bdelloidea</taxon>
        <taxon>Philodinida</taxon>
        <taxon>Philodinidae</taxon>
        <taxon>Rotaria</taxon>
    </lineage>
</organism>
<dbReference type="InterPro" id="IPR000945">
    <property type="entry name" value="DBH-like"/>
</dbReference>
<dbReference type="PROSITE" id="PS50836">
    <property type="entry name" value="DOMON"/>
    <property type="match status" value="1"/>
</dbReference>
<dbReference type="InterPro" id="IPR036939">
    <property type="entry name" value="Cu2_ascorb_mOase_N_sf"/>
</dbReference>
<dbReference type="PANTHER" id="PTHR10157">
    <property type="entry name" value="DOPAMINE BETA HYDROXYLASE RELATED"/>
    <property type="match status" value="1"/>
</dbReference>
<gene>
    <name evidence="3" type="ORF">SEV965_LOCUS31692</name>
</gene>
<feature type="domain" description="DOMON" evidence="2">
    <location>
        <begin position="20"/>
        <end position="137"/>
    </location>
</feature>
<dbReference type="CDD" id="cd09631">
    <property type="entry name" value="DOMON_DOH"/>
    <property type="match status" value="1"/>
</dbReference>
<comment type="similarity">
    <text evidence="1">Belongs to the copper type II ascorbate-dependent monooxygenase family.</text>
</comment>
<evidence type="ECO:0000259" key="2">
    <source>
        <dbReference type="PROSITE" id="PS50836"/>
    </source>
</evidence>
<dbReference type="SUPFAM" id="SSF49344">
    <property type="entry name" value="CBD9-like"/>
    <property type="match status" value="1"/>
</dbReference>
<dbReference type="Proteomes" id="UP000663889">
    <property type="component" value="Unassembled WGS sequence"/>
</dbReference>
<dbReference type="InterPro" id="IPR028460">
    <property type="entry name" value="Tbh/DBH"/>
</dbReference>
<dbReference type="Pfam" id="PF01082">
    <property type="entry name" value="Cu2_monooxygen"/>
    <property type="match status" value="1"/>
</dbReference>
<dbReference type="SUPFAM" id="SSF49742">
    <property type="entry name" value="PHM/PNGase F"/>
    <property type="match status" value="2"/>
</dbReference>
<dbReference type="GO" id="GO:0005507">
    <property type="term" value="F:copper ion binding"/>
    <property type="evidence" value="ECO:0007669"/>
    <property type="project" value="InterPro"/>
</dbReference>
<dbReference type="PANTHER" id="PTHR10157:SF23">
    <property type="entry name" value="MOXD1 HOMOLOG 1"/>
    <property type="match status" value="1"/>
</dbReference>
<evidence type="ECO:0000313" key="3">
    <source>
        <dbReference type="EMBL" id="CAF1406805.1"/>
    </source>
</evidence>
<dbReference type="Gene3D" id="2.60.120.310">
    <property type="entry name" value="Copper type II, ascorbate-dependent monooxygenase, N-terminal domain"/>
    <property type="match status" value="1"/>
</dbReference>
<dbReference type="PRINTS" id="PR00767">
    <property type="entry name" value="DBMONOXGNASE"/>
</dbReference>